<feature type="transmembrane region" description="Helical" evidence="8">
    <location>
        <begin position="396"/>
        <end position="414"/>
    </location>
</feature>
<feature type="transmembrane region" description="Helical" evidence="8">
    <location>
        <begin position="331"/>
        <end position="351"/>
    </location>
</feature>
<dbReference type="GO" id="GO:0005886">
    <property type="term" value="C:plasma membrane"/>
    <property type="evidence" value="ECO:0007669"/>
    <property type="project" value="TreeGrafter"/>
</dbReference>
<evidence type="ECO:0000256" key="3">
    <source>
        <dbReference type="ARBA" id="ARBA00022448"/>
    </source>
</evidence>
<comment type="subcellular location">
    <subcellularLocation>
        <location evidence="1">Membrane</location>
        <topology evidence="1">Multi-pass membrane protein</topology>
    </subcellularLocation>
</comment>
<dbReference type="GO" id="GO:0042907">
    <property type="term" value="F:xanthine transmembrane transporter activity"/>
    <property type="evidence" value="ECO:0007669"/>
    <property type="project" value="TreeGrafter"/>
</dbReference>
<evidence type="ECO:0000256" key="8">
    <source>
        <dbReference type="SAM" id="Phobius"/>
    </source>
</evidence>
<dbReference type="OrthoDB" id="9805749at2"/>
<dbReference type="InterPro" id="IPR006043">
    <property type="entry name" value="NCS2"/>
</dbReference>
<reference evidence="9 10" key="1">
    <citation type="submission" date="2016-09" db="EMBL/GenBank/DDBJ databases">
        <title>Genome sequence of Eubacterium angustum.</title>
        <authorList>
            <person name="Poehlein A."/>
            <person name="Daniel R."/>
        </authorList>
    </citation>
    <scope>NUCLEOTIDE SEQUENCE [LARGE SCALE GENOMIC DNA]</scope>
    <source>
        <strain evidence="9 10">DSM 1989</strain>
    </source>
</reference>
<feature type="transmembrane region" description="Helical" evidence="8">
    <location>
        <begin position="187"/>
        <end position="205"/>
    </location>
</feature>
<dbReference type="Pfam" id="PF00860">
    <property type="entry name" value="Xan_ur_permease"/>
    <property type="match status" value="1"/>
</dbReference>
<evidence type="ECO:0000256" key="4">
    <source>
        <dbReference type="ARBA" id="ARBA00022692"/>
    </source>
</evidence>
<evidence type="ECO:0000256" key="5">
    <source>
        <dbReference type="ARBA" id="ARBA00022989"/>
    </source>
</evidence>
<feature type="region of interest" description="Disordered" evidence="7">
    <location>
        <begin position="453"/>
        <end position="474"/>
    </location>
</feature>
<feature type="transmembrane region" description="Helical" evidence="8">
    <location>
        <begin position="32"/>
        <end position="55"/>
    </location>
</feature>
<evidence type="ECO:0000313" key="9">
    <source>
        <dbReference type="EMBL" id="OHW62005.1"/>
    </source>
</evidence>
<accession>A0A1S1V6E4</accession>
<dbReference type="NCBIfam" id="TIGR00801">
    <property type="entry name" value="ncs2"/>
    <property type="match status" value="1"/>
</dbReference>
<dbReference type="Proteomes" id="UP000180254">
    <property type="component" value="Unassembled WGS sequence"/>
</dbReference>
<comment type="similarity">
    <text evidence="2">Belongs to the nucleobase:cation symporter-2 (NCS2) (TC 2.A.40) family.</text>
</comment>
<proteinExistence type="inferred from homology"/>
<keyword evidence="6 8" id="KW-0472">Membrane</keyword>
<keyword evidence="4 8" id="KW-0812">Transmembrane</keyword>
<dbReference type="EMBL" id="MKIE01000005">
    <property type="protein sequence ID" value="OHW62005.1"/>
    <property type="molecule type" value="Genomic_DNA"/>
</dbReference>
<evidence type="ECO:0000256" key="2">
    <source>
        <dbReference type="ARBA" id="ARBA00008821"/>
    </source>
</evidence>
<feature type="transmembrane region" description="Helical" evidence="8">
    <location>
        <begin position="67"/>
        <end position="91"/>
    </location>
</feature>
<dbReference type="PANTHER" id="PTHR42810">
    <property type="entry name" value="PURINE PERMEASE C1399.01C-RELATED"/>
    <property type="match status" value="1"/>
</dbReference>
<dbReference type="InterPro" id="IPR006042">
    <property type="entry name" value="Xan_ur_permease"/>
</dbReference>
<name>A0A1S1V6E4_9FIRM</name>
<evidence type="ECO:0000256" key="7">
    <source>
        <dbReference type="SAM" id="MobiDB-lite"/>
    </source>
</evidence>
<protein>
    <submittedName>
        <fullName evidence="9">Uric acid permease PucK</fullName>
    </submittedName>
</protein>
<feature type="transmembrane region" description="Helical" evidence="8">
    <location>
        <begin position="254"/>
        <end position="274"/>
    </location>
</feature>
<dbReference type="NCBIfam" id="NF037981">
    <property type="entry name" value="NCS2_1"/>
    <property type="match status" value="1"/>
</dbReference>
<comment type="caution">
    <text evidence="9">The sequence shown here is derived from an EMBL/GenBank/DDBJ whole genome shotgun (WGS) entry which is preliminary data.</text>
</comment>
<dbReference type="AlphaFoldDB" id="A0A1S1V6E4"/>
<keyword evidence="5 8" id="KW-1133">Transmembrane helix</keyword>
<dbReference type="STRING" id="39480.EUAN_14530"/>
<gene>
    <name evidence="9" type="primary">pucK_2</name>
    <name evidence="9" type="ORF">EUAN_14530</name>
</gene>
<keyword evidence="10" id="KW-1185">Reference proteome</keyword>
<feature type="transmembrane region" description="Helical" evidence="8">
    <location>
        <begin position="420"/>
        <end position="444"/>
    </location>
</feature>
<feature type="transmembrane region" description="Helical" evidence="8">
    <location>
        <begin position="121"/>
        <end position="139"/>
    </location>
</feature>
<dbReference type="RefSeq" id="WP_071063172.1">
    <property type="nucleotide sequence ID" value="NZ_MKIE01000005.1"/>
</dbReference>
<evidence type="ECO:0000256" key="6">
    <source>
        <dbReference type="ARBA" id="ARBA00023136"/>
    </source>
</evidence>
<dbReference type="PANTHER" id="PTHR42810:SF2">
    <property type="entry name" value="PURINE PERMEASE C1399.01C-RELATED"/>
    <property type="match status" value="1"/>
</dbReference>
<feature type="transmembrane region" description="Helical" evidence="8">
    <location>
        <begin position="145"/>
        <end position="166"/>
    </location>
</feature>
<feature type="transmembrane region" description="Helical" evidence="8">
    <location>
        <begin position="97"/>
        <end position="114"/>
    </location>
</feature>
<feature type="compositionally biased region" description="Polar residues" evidence="7">
    <location>
        <begin position="464"/>
        <end position="474"/>
    </location>
</feature>
<feature type="transmembrane region" description="Helical" evidence="8">
    <location>
        <begin position="211"/>
        <end position="233"/>
    </location>
</feature>
<sequence>MSTNLETKSKSAFEFYGKPEFSTALPLAIQHILAMIIGNITPALIVAGVANGLAAERGVESLGGDPTVLVQSALFIAGIATLVQLFPITIIGSRLPVIMGVSFGYIPTLTAVGAQYGLPGILGAQVVSAVVGIVVGLFIKRLRKYFPPIVAGTVVLSIGLSLYSTAVSYIGGGAALKGTPEFGSPKYLVVGGLTLVTVLLIGQFGKGMLKLSSILVGIAVGYIAALAFGMVDFAAIGQKGWFALPAVGQFKMEFHIPAIISMSIIFIVNSVQAVGDFSATTMGGFNREVTDEELQGGIVGCNVSSMVGAFFGGLPIATYSQNVGMVCTTKVVSRFVFAMAGIIVLIAGFVPKFGALMTTIPQAVIGGATIGVFASITMSGIKLVIQEELSYRNTTIVGLALALGMGITSTPEILASYPDWVGMIFGSSPVVIATLVAFTLNIIIPQKSLAEEQRERDEMEAEKNSAQLKESLSS</sequence>
<feature type="transmembrane region" description="Helical" evidence="8">
    <location>
        <begin position="363"/>
        <end position="384"/>
    </location>
</feature>
<organism evidence="9 10">
    <name type="scientific">Andreesenia angusta</name>
    <dbReference type="NCBI Taxonomy" id="39480"/>
    <lineage>
        <taxon>Bacteria</taxon>
        <taxon>Bacillati</taxon>
        <taxon>Bacillota</taxon>
        <taxon>Tissierellia</taxon>
        <taxon>Tissierellales</taxon>
        <taxon>Gottschalkiaceae</taxon>
        <taxon>Andreesenia</taxon>
    </lineage>
</organism>
<feature type="compositionally biased region" description="Basic and acidic residues" evidence="7">
    <location>
        <begin position="453"/>
        <end position="463"/>
    </location>
</feature>
<evidence type="ECO:0000256" key="1">
    <source>
        <dbReference type="ARBA" id="ARBA00004141"/>
    </source>
</evidence>
<keyword evidence="3" id="KW-0813">Transport</keyword>
<dbReference type="PROSITE" id="PS01116">
    <property type="entry name" value="XANTH_URACIL_PERMASE"/>
    <property type="match status" value="1"/>
</dbReference>
<evidence type="ECO:0000313" key="10">
    <source>
        <dbReference type="Proteomes" id="UP000180254"/>
    </source>
</evidence>